<reference evidence="2 3" key="1">
    <citation type="journal article" date="2024" name="bioRxiv">
        <title>A reference genome for Trichogramma kaykai: A tiny desert-dwelling parasitoid wasp with competing sex-ratio distorters.</title>
        <authorList>
            <person name="Culotta J."/>
            <person name="Lindsey A.R."/>
        </authorList>
    </citation>
    <scope>NUCLEOTIDE SEQUENCE [LARGE SCALE GENOMIC DNA]</scope>
    <source>
        <strain evidence="2 3">KSX58</strain>
    </source>
</reference>
<accession>A0ABD2XG84</accession>
<dbReference type="Proteomes" id="UP001627154">
    <property type="component" value="Unassembled WGS sequence"/>
</dbReference>
<evidence type="ECO:0000256" key="1">
    <source>
        <dbReference type="SAM" id="MobiDB-lite"/>
    </source>
</evidence>
<proteinExistence type="predicted"/>
<protein>
    <submittedName>
        <fullName evidence="2">Uncharacterized protein</fullName>
    </submittedName>
</protein>
<evidence type="ECO:0000313" key="2">
    <source>
        <dbReference type="EMBL" id="KAL3404155.1"/>
    </source>
</evidence>
<evidence type="ECO:0000313" key="3">
    <source>
        <dbReference type="Proteomes" id="UP001627154"/>
    </source>
</evidence>
<feature type="region of interest" description="Disordered" evidence="1">
    <location>
        <begin position="33"/>
        <end position="65"/>
    </location>
</feature>
<organism evidence="2 3">
    <name type="scientific">Trichogramma kaykai</name>
    <dbReference type="NCBI Taxonomy" id="54128"/>
    <lineage>
        <taxon>Eukaryota</taxon>
        <taxon>Metazoa</taxon>
        <taxon>Ecdysozoa</taxon>
        <taxon>Arthropoda</taxon>
        <taxon>Hexapoda</taxon>
        <taxon>Insecta</taxon>
        <taxon>Pterygota</taxon>
        <taxon>Neoptera</taxon>
        <taxon>Endopterygota</taxon>
        <taxon>Hymenoptera</taxon>
        <taxon>Apocrita</taxon>
        <taxon>Proctotrupomorpha</taxon>
        <taxon>Chalcidoidea</taxon>
        <taxon>Trichogrammatidae</taxon>
        <taxon>Trichogramma</taxon>
    </lineage>
</organism>
<comment type="caution">
    <text evidence="2">The sequence shown here is derived from an EMBL/GenBank/DDBJ whole genome shotgun (WGS) entry which is preliminary data.</text>
</comment>
<sequence length="128" mass="14302">MLKSFHLLCDKVSGYILFTTLRSDFLEFISQSSSCSSSTSSSTSKDKNAQANSEWLLNSPNGSKTPLLRFKCSALGEPPEDPPAKQLHMTYKIFQVDTKLINVLLQAHGFTEVTRYMAHLNSCECDVF</sequence>
<dbReference type="AlphaFoldDB" id="A0ABD2XG84"/>
<dbReference type="EMBL" id="JBJJXI010000026">
    <property type="protein sequence ID" value="KAL3404155.1"/>
    <property type="molecule type" value="Genomic_DNA"/>
</dbReference>
<name>A0ABD2XG84_9HYME</name>
<keyword evidence="3" id="KW-1185">Reference proteome</keyword>
<feature type="compositionally biased region" description="Low complexity" evidence="1">
    <location>
        <begin position="33"/>
        <end position="43"/>
    </location>
</feature>
<feature type="compositionally biased region" description="Polar residues" evidence="1">
    <location>
        <begin position="49"/>
        <end position="64"/>
    </location>
</feature>
<gene>
    <name evidence="2" type="ORF">TKK_003140</name>
</gene>